<organism evidence="4 5">
    <name type="scientific">Undibacterium macrobrachii</name>
    <dbReference type="NCBI Taxonomy" id="1119058"/>
    <lineage>
        <taxon>Bacteria</taxon>
        <taxon>Pseudomonadati</taxon>
        <taxon>Pseudomonadota</taxon>
        <taxon>Betaproteobacteria</taxon>
        <taxon>Burkholderiales</taxon>
        <taxon>Oxalobacteraceae</taxon>
        <taxon>Undibacterium</taxon>
    </lineage>
</organism>
<dbReference type="PANTHER" id="PTHR11748:SF103">
    <property type="entry name" value="GLYCOLATE OXIDASE SUBUNIT GLCE"/>
    <property type="match status" value="1"/>
</dbReference>
<comment type="caution">
    <text evidence="4">The sequence shown here is derived from an EMBL/GenBank/DDBJ whole genome shotgun (WGS) entry which is preliminary data.</text>
</comment>
<name>A0ABQ2XK78_9BURK</name>
<accession>A0ABQ2XK78</accession>
<dbReference type="Gene3D" id="3.30.465.10">
    <property type="match status" value="1"/>
</dbReference>
<dbReference type="PROSITE" id="PS51387">
    <property type="entry name" value="FAD_PCMH"/>
    <property type="match status" value="1"/>
</dbReference>
<dbReference type="Pfam" id="PF01565">
    <property type="entry name" value="FAD_binding_4"/>
    <property type="match status" value="1"/>
</dbReference>
<evidence type="ECO:0000256" key="2">
    <source>
        <dbReference type="ARBA" id="ARBA00022827"/>
    </source>
</evidence>
<dbReference type="NCBIfam" id="NF008439">
    <property type="entry name" value="PRK11282.1"/>
    <property type="match status" value="1"/>
</dbReference>
<dbReference type="PANTHER" id="PTHR11748">
    <property type="entry name" value="D-LACTATE DEHYDROGENASE"/>
    <property type="match status" value="1"/>
</dbReference>
<keyword evidence="1" id="KW-0285">Flavoprotein</keyword>
<dbReference type="InterPro" id="IPR036318">
    <property type="entry name" value="FAD-bd_PCMH-like_sf"/>
</dbReference>
<dbReference type="InterPro" id="IPR016169">
    <property type="entry name" value="FAD-bd_PCMH_sub2"/>
</dbReference>
<dbReference type="SUPFAM" id="SSF56176">
    <property type="entry name" value="FAD-binding/transporter-associated domain-like"/>
    <property type="match status" value="1"/>
</dbReference>
<protein>
    <submittedName>
        <fullName evidence="4">Glycolate oxidase subunit GlcE</fullName>
    </submittedName>
</protein>
<gene>
    <name evidence="4" type="primary">glcE</name>
    <name evidence="4" type="ORF">GCM10011282_28020</name>
</gene>
<evidence type="ECO:0000256" key="1">
    <source>
        <dbReference type="ARBA" id="ARBA00022630"/>
    </source>
</evidence>
<proteinExistence type="predicted"/>
<evidence type="ECO:0000313" key="5">
    <source>
        <dbReference type="Proteomes" id="UP000620127"/>
    </source>
</evidence>
<dbReference type="EMBL" id="BMYT01000005">
    <property type="protein sequence ID" value="GGX20357.1"/>
    <property type="molecule type" value="Genomic_DNA"/>
</dbReference>
<reference evidence="5" key="1">
    <citation type="journal article" date="2019" name="Int. J. Syst. Evol. Microbiol.">
        <title>The Global Catalogue of Microorganisms (GCM) 10K type strain sequencing project: providing services to taxonomists for standard genome sequencing and annotation.</title>
        <authorList>
            <consortium name="The Broad Institute Genomics Platform"/>
            <consortium name="The Broad Institute Genome Sequencing Center for Infectious Disease"/>
            <person name="Wu L."/>
            <person name="Ma J."/>
        </authorList>
    </citation>
    <scope>NUCLEOTIDE SEQUENCE [LARGE SCALE GENOMIC DNA]</scope>
    <source>
        <strain evidence="5">KCTC 23916</strain>
    </source>
</reference>
<dbReference type="SUPFAM" id="SSF55103">
    <property type="entry name" value="FAD-linked oxidases, C-terminal domain"/>
    <property type="match status" value="1"/>
</dbReference>
<dbReference type="Proteomes" id="UP000620127">
    <property type="component" value="Unassembled WGS sequence"/>
</dbReference>
<feature type="domain" description="FAD-binding PCMH-type" evidence="3">
    <location>
        <begin position="1"/>
        <end position="176"/>
    </location>
</feature>
<dbReference type="InterPro" id="IPR016164">
    <property type="entry name" value="FAD-linked_Oxase-like_C"/>
</dbReference>
<dbReference type="InterPro" id="IPR016166">
    <property type="entry name" value="FAD-bd_PCMH"/>
</dbReference>
<evidence type="ECO:0000259" key="3">
    <source>
        <dbReference type="PROSITE" id="PS51387"/>
    </source>
</evidence>
<keyword evidence="2" id="KW-0274">FAD</keyword>
<keyword evidence="5" id="KW-1185">Reference proteome</keyword>
<sequence>MTMSDTYNELLQQFRQQILTAGEVGSSLCIQGGASKSWYGNPVAGDILDTRPYRGVISYEPTELYITARAGTPLCEIEDLLAQHGQMLAFEPPHFGANATIGGMVATGLSGPRRATHGALRDFVLGVSMMNGKGEFLRFGGQVMKDVAGYDVSRLMAGSLGSLGLLLDIALKVMPRPACETSLAFAMSEQDALHVLNLWAGQALPISASCYHAGRLLVRLSGSESALRLAKQKLGGLELPQTELFWQNLREHQHHFFIPEDGLALLRVSLPPTAPALKIKAKSLIEWGGAQRWLWTHEPIPSLREQVQAMGGHLTQFRYADPTQAIFTPLSAPLLNIHQQLKKSFDPASVFNRGKLFS</sequence>
<dbReference type="InterPro" id="IPR006094">
    <property type="entry name" value="Oxid_FAD_bind_N"/>
</dbReference>
<evidence type="ECO:0000313" key="4">
    <source>
        <dbReference type="EMBL" id="GGX20357.1"/>
    </source>
</evidence>